<dbReference type="SUPFAM" id="SSF110087">
    <property type="entry name" value="DR1885-like metal-binding protein"/>
    <property type="match status" value="1"/>
</dbReference>
<proteinExistence type="predicted"/>
<dbReference type="InterPro" id="IPR058248">
    <property type="entry name" value="Lxx211020-like"/>
</dbReference>
<sequence>MQRWWTIATGCLMLTGCLKPATIETENPWLRLPAVTGRPASGYFTLHGGAAPTSLVSVSVDRAIRTEMHRSMTTGGAMTMQPVRDLPLPAHGTIRFAPGGLHLMIFGLDPAMKKGDAALLTFTFADGSRMERKAWAVGAADPAPD</sequence>
<accession>A0ABP7DIA7</accession>
<dbReference type="PROSITE" id="PS51257">
    <property type="entry name" value="PROKAR_LIPOPROTEIN"/>
    <property type="match status" value="1"/>
</dbReference>
<dbReference type="PANTHER" id="PTHR36302:SF1">
    <property type="entry name" value="COPPER CHAPERONE PCU(A)C"/>
    <property type="match status" value="1"/>
</dbReference>
<reference evidence="2" key="1">
    <citation type="journal article" date="2019" name="Int. J. Syst. Evol. Microbiol.">
        <title>The Global Catalogue of Microorganisms (GCM) 10K type strain sequencing project: providing services to taxonomists for standard genome sequencing and annotation.</title>
        <authorList>
            <consortium name="The Broad Institute Genomics Platform"/>
            <consortium name="The Broad Institute Genome Sequencing Center for Infectious Disease"/>
            <person name="Wu L."/>
            <person name="Ma J."/>
        </authorList>
    </citation>
    <scope>NUCLEOTIDE SEQUENCE [LARGE SCALE GENOMIC DNA]</scope>
    <source>
        <strain evidence="2">JCM 17498</strain>
    </source>
</reference>
<evidence type="ECO:0008006" key="3">
    <source>
        <dbReference type="Google" id="ProtNLM"/>
    </source>
</evidence>
<dbReference type="Pfam" id="PF04314">
    <property type="entry name" value="PCuAC"/>
    <property type="match status" value="1"/>
</dbReference>
<comment type="caution">
    <text evidence="1">The sequence shown here is derived from an EMBL/GenBank/DDBJ whole genome shotgun (WGS) entry which is preliminary data.</text>
</comment>
<keyword evidence="2" id="KW-1185">Reference proteome</keyword>
<name>A0ABP7DIA7_9SPHN</name>
<evidence type="ECO:0000313" key="2">
    <source>
        <dbReference type="Proteomes" id="UP001500523"/>
    </source>
</evidence>
<dbReference type="InterPro" id="IPR007410">
    <property type="entry name" value="LpqE-like"/>
</dbReference>
<dbReference type="RefSeq" id="WP_344692548.1">
    <property type="nucleotide sequence ID" value="NZ_BAABBF010000002.1"/>
</dbReference>
<dbReference type="InterPro" id="IPR036182">
    <property type="entry name" value="PCuAC_sf"/>
</dbReference>
<evidence type="ECO:0000313" key="1">
    <source>
        <dbReference type="EMBL" id="GAA3704752.1"/>
    </source>
</evidence>
<dbReference type="EMBL" id="BAABBF010000002">
    <property type="protein sequence ID" value="GAA3704752.1"/>
    <property type="molecule type" value="Genomic_DNA"/>
</dbReference>
<dbReference type="PANTHER" id="PTHR36302">
    <property type="entry name" value="BLR7088 PROTEIN"/>
    <property type="match status" value="1"/>
</dbReference>
<gene>
    <name evidence="1" type="ORF">GCM10022268_13020</name>
</gene>
<dbReference type="Gene3D" id="2.60.40.1890">
    <property type="entry name" value="PCu(A)C copper chaperone"/>
    <property type="match status" value="1"/>
</dbReference>
<organism evidence="1 2">
    <name type="scientific">Sphingomonas cynarae</name>
    <dbReference type="NCBI Taxonomy" id="930197"/>
    <lineage>
        <taxon>Bacteria</taxon>
        <taxon>Pseudomonadati</taxon>
        <taxon>Pseudomonadota</taxon>
        <taxon>Alphaproteobacteria</taxon>
        <taxon>Sphingomonadales</taxon>
        <taxon>Sphingomonadaceae</taxon>
        <taxon>Sphingomonas</taxon>
    </lineage>
</organism>
<protein>
    <recommendedName>
        <fullName evidence="3">Copper chaperone PCu(A)C</fullName>
    </recommendedName>
</protein>
<dbReference type="Proteomes" id="UP001500523">
    <property type="component" value="Unassembled WGS sequence"/>
</dbReference>